<comment type="caution">
    <text evidence="3">The sequence shown here is derived from an EMBL/GenBank/DDBJ whole genome shotgun (WGS) entry which is preliminary data.</text>
</comment>
<keyword evidence="2" id="KW-1133">Transmembrane helix</keyword>
<feature type="region of interest" description="Disordered" evidence="1">
    <location>
        <begin position="89"/>
        <end position="131"/>
    </location>
</feature>
<feature type="region of interest" description="Disordered" evidence="1">
    <location>
        <begin position="393"/>
        <end position="443"/>
    </location>
</feature>
<accession>A0A8I2YS46</accession>
<organism evidence="3 4">
    <name type="scientific">Boletus reticuloceps</name>
    <dbReference type="NCBI Taxonomy" id="495285"/>
    <lineage>
        <taxon>Eukaryota</taxon>
        <taxon>Fungi</taxon>
        <taxon>Dikarya</taxon>
        <taxon>Basidiomycota</taxon>
        <taxon>Agaricomycotina</taxon>
        <taxon>Agaricomycetes</taxon>
        <taxon>Agaricomycetidae</taxon>
        <taxon>Boletales</taxon>
        <taxon>Boletineae</taxon>
        <taxon>Boletaceae</taxon>
        <taxon>Boletoideae</taxon>
        <taxon>Boletus</taxon>
    </lineage>
</organism>
<evidence type="ECO:0000313" key="3">
    <source>
        <dbReference type="EMBL" id="KAG6376412.1"/>
    </source>
</evidence>
<keyword evidence="2" id="KW-0812">Transmembrane</keyword>
<name>A0A8I2YS46_9AGAM</name>
<keyword evidence="2" id="KW-0472">Membrane</keyword>
<feature type="compositionally biased region" description="Low complexity" evidence="1">
    <location>
        <begin position="104"/>
        <end position="122"/>
    </location>
</feature>
<evidence type="ECO:0000256" key="1">
    <source>
        <dbReference type="SAM" id="MobiDB-lite"/>
    </source>
</evidence>
<dbReference type="OrthoDB" id="3263215at2759"/>
<feature type="compositionally biased region" description="Polar residues" evidence="1">
    <location>
        <begin position="297"/>
        <end position="319"/>
    </location>
</feature>
<evidence type="ECO:0000256" key="2">
    <source>
        <dbReference type="SAM" id="Phobius"/>
    </source>
</evidence>
<sequence>MSCTPTPTATLYATITSFFPSTSYSQSAANNVQLTTAVQQSCLASGTISGSSIGCVSSTQVTEVNTVGDGGQAAQVPIVVTASTTGTQPTQTLFAPCPSGGGSSSPSQASSQSSTNSQLTTSVLVQSTPSPSTVVEASSTTLSDGSVVQTVVTVVTTPPPTSLYVPTSLASPTLQSDASQQPGTNVAPIVGGVLGGFVGLIVVVGSLWWLCRKRRPWDDIFEKDELQNDVAWAPAAPARRMRDSSAEPRPYQYGLVGHVIPPAAAGEPLRTSQHGSVSEHSSRHSRYTSLSAIPLLQNTQTGSSRPSTAGSILTVQTQPGPRVLSPSAEREPRSLSMASHSSSTRLQLESRSTMAPLSNWTPNMDELAVLEPRNRAGSPISPTERHVLQIINDGPPSPTDTAIPNERRTSSGASPDVIMHTDGGPVLEGSLTGPDTHPPAYSR</sequence>
<dbReference type="Proteomes" id="UP000683000">
    <property type="component" value="Unassembled WGS sequence"/>
</dbReference>
<feature type="transmembrane region" description="Helical" evidence="2">
    <location>
        <begin position="189"/>
        <end position="211"/>
    </location>
</feature>
<feature type="compositionally biased region" description="Polar residues" evidence="1">
    <location>
        <begin position="270"/>
        <end position="279"/>
    </location>
</feature>
<gene>
    <name evidence="3" type="ORF">JVT61DRAFT_2397</name>
</gene>
<dbReference type="AlphaFoldDB" id="A0A8I2YS46"/>
<feature type="region of interest" description="Disordered" evidence="1">
    <location>
        <begin position="265"/>
        <end position="284"/>
    </location>
</feature>
<feature type="region of interest" description="Disordered" evidence="1">
    <location>
        <begin position="297"/>
        <end position="351"/>
    </location>
</feature>
<dbReference type="EMBL" id="JAGFBS010000012">
    <property type="protein sequence ID" value="KAG6376412.1"/>
    <property type="molecule type" value="Genomic_DNA"/>
</dbReference>
<evidence type="ECO:0000313" key="4">
    <source>
        <dbReference type="Proteomes" id="UP000683000"/>
    </source>
</evidence>
<feature type="compositionally biased region" description="Polar residues" evidence="1">
    <location>
        <begin position="336"/>
        <end position="351"/>
    </location>
</feature>
<proteinExistence type="predicted"/>
<protein>
    <submittedName>
        <fullName evidence="3">Uncharacterized protein</fullName>
    </submittedName>
</protein>
<keyword evidence="4" id="KW-1185">Reference proteome</keyword>
<reference evidence="3" key="1">
    <citation type="submission" date="2021-03" db="EMBL/GenBank/DDBJ databases">
        <title>Evolutionary innovations through gain and loss of genes in the ectomycorrhizal Boletales.</title>
        <authorList>
            <person name="Wu G."/>
            <person name="Miyauchi S."/>
            <person name="Morin E."/>
            <person name="Yang Z.-L."/>
            <person name="Xu J."/>
            <person name="Martin F.M."/>
        </authorList>
    </citation>
    <scope>NUCLEOTIDE SEQUENCE</scope>
    <source>
        <strain evidence="3">BR01</strain>
    </source>
</reference>